<dbReference type="Gene3D" id="3.80.10.10">
    <property type="entry name" value="Ribonuclease Inhibitor"/>
    <property type="match status" value="2"/>
</dbReference>
<dbReference type="Gene3D" id="1.20.1280.50">
    <property type="match status" value="1"/>
</dbReference>
<dbReference type="GO" id="GO:0019005">
    <property type="term" value="C:SCF ubiquitin ligase complex"/>
    <property type="evidence" value="ECO:0007669"/>
    <property type="project" value="TreeGrafter"/>
</dbReference>
<evidence type="ECO:0000256" key="2">
    <source>
        <dbReference type="ARBA" id="ARBA00022884"/>
    </source>
</evidence>
<feature type="domain" description="F-box" evidence="5">
    <location>
        <begin position="144"/>
        <end position="195"/>
    </location>
</feature>
<keyword evidence="1" id="KW-0833">Ubl conjugation pathway</keyword>
<reference evidence="6" key="1">
    <citation type="submission" date="2015-06" db="EMBL/GenBank/DDBJ databases">
        <authorList>
            <person name="Hoefler B.C."/>
            <person name="Straight P.D."/>
        </authorList>
    </citation>
    <scope>NUCLEOTIDE SEQUENCE</scope>
</reference>
<dbReference type="InterPro" id="IPR006553">
    <property type="entry name" value="Leu-rich_rpt_Cys-con_subtyp"/>
</dbReference>
<dbReference type="PANTHER" id="PTHR13318">
    <property type="entry name" value="PARTNER OF PAIRED, ISOFORM B-RELATED"/>
    <property type="match status" value="1"/>
</dbReference>
<dbReference type="Pfam" id="PF00646">
    <property type="entry name" value="F-box"/>
    <property type="match status" value="1"/>
</dbReference>
<dbReference type="GO" id="GO:0031146">
    <property type="term" value="P:SCF-dependent proteasomal ubiquitin-dependent protein catabolic process"/>
    <property type="evidence" value="ECO:0007669"/>
    <property type="project" value="TreeGrafter"/>
</dbReference>
<evidence type="ECO:0000256" key="1">
    <source>
        <dbReference type="ARBA" id="ARBA00022786"/>
    </source>
</evidence>
<dbReference type="SMART" id="SM00256">
    <property type="entry name" value="FBOX"/>
    <property type="match status" value="1"/>
</dbReference>
<dbReference type="InterPro" id="IPR000504">
    <property type="entry name" value="RRM_dom"/>
</dbReference>
<gene>
    <name evidence="6" type="primary">FBXL14_1</name>
    <name evidence="6" type="ORF">c4_g1_i2</name>
</gene>
<name>A0A0K8VW27_BACLA</name>
<dbReference type="InterPro" id="IPR001810">
    <property type="entry name" value="F-box_dom"/>
</dbReference>
<dbReference type="Gene3D" id="3.30.70.330">
    <property type="match status" value="1"/>
</dbReference>
<dbReference type="PROSITE" id="PS50181">
    <property type="entry name" value="FBOX"/>
    <property type="match status" value="1"/>
</dbReference>
<dbReference type="SUPFAM" id="SSF54928">
    <property type="entry name" value="RNA-binding domain, RBD"/>
    <property type="match status" value="1"/>
</dbReference>
<dbReference type="AlphaFoldDB" id="A0A0K8VW27"/>
<protein>
    <submittedName>
        <fullName evidence="6">F-box/LRR-repeat protein 14</fullName>
    </submittedName>
</protein>
<evidence type="ECO:0000259" key="5">
    <source>
        <dbReference type="PROSITE" id="PS50181"/>
    </source>
</evidence>
<organism evidence="6">
    <name type="scientific">Bactrocera latifrons</name>
    <name type="common">Malaysian fruit fly</name>
    <name type="synonym">Chaetodacus latifrons</name>
    <dbReference type="NCBI Taxonomy" id="174628"/>
    <lineage>
        <taxon>Eukaryota</taxon>
        <taxon>Metazoa</taxon>
        <taxon>Ecdysozoa</taxon>
        <taxon>Arthropoda</taxon>
        <taxon>Hexapoda</taxon>
        <taxon>Insecta</taxon>
        <taxon>Pterygota</taxon>
        <taxon>Neoptera</taxon>
        <taxon>Endopterygota</taxon>
        <taxon>Diptera</taxon>
        <taxon>Brachycera</taxon>
        <taxon>Muscomorpha</taxon>
        <taxon>Tephritoidea</taxon>
        <taxon>Tephritidae</taxon>
        <taxon>Bactrocera</taxon>
        <taxon>Bactrocera</taxon>
    </lineage>
</organism>
<dbReference type="SMART" id="SM00360">
    <property type="entry name" value="RRM"/>
    <property type="match status" value="1"/>
</dbReference>
<proteinExistence type="predicted"/>
<dbReference type="Pfam" id="PF00076">
    <property type="entry name" value="RRM_1"/>
    <property type="match status" value="1"/>
</dbReference>
<dbReference type="CDD" id="cd09917">
    <property type="entry name" value="F-box_SF"/>
    <property type="match status" value="1"/>
</dbReference>
<feature type="domain" description="RRM" evidence="4">
    <location>
        <begin position="26"/>
        <end position="110"/>
    </location>
</feature>
<accession>A0A0K8VW27</accession>
<evidence type="ECO:0000256" key="3">
    <source>
        <dbReference type="PROSITE-ProRule" id="PRU00176"/>
    </source>
</evidence>
<dbReference type="EMBL" id="GDHF01009230">
    <property type="protein sequence ID" value="JAI43084.1"/>
    <property type="molecule type" value="Transcribed_RNA"/>
</dbReference>
<keyword evidence="2 3" id="KW-0694">RNA-binding</keyword>
<dbReference type="GO" id="GO:0003723">
    <property type="term" value="F:RNA binding"/>
    <property type="evidence" value="ECO:0007669"/>
    <property type="project" value="UniProtKB-UniRule"/>
</dbReference>
<dbReference type="OrthoDB" id="6492012at2759"/>
<dbReference type="SMART" id="SM00367">
    <property type="entry name" value="LRR_CC"/>
    <property type="match status" value="4"/>
</dbReference>
<evidence type="ECO:0000259" key="4">
    <source>
        <dbReference type="PROSITE" id="PS50102"/>
    </source>
</evidence>
<dbReference type="InterPro" id="IPR036047">
    <property type="entry name" value="F-box-like_dom_sf"/>
</dbReference>
<dbReference type="InterPro" id="IPR012677">
    <property type="entry name" value="Nucleotide-bd_a/b_plait_sf"/>
</dbReference>
<dbReference type="CDD" id="cd00590">
    <property type="entry name" value="RRM_SF"/>
    <property type="match status" value="1"/>
</dbReference>
<evidence type="ECO:0000313" key="6">
    <source>
        <dbReference type="EMBL" id="JAI43084.1"/>
    </source>
</evidence>
<dbReference type="InterPro" id="IPR035979">
    <property type="entry name" value="RBD_domain_sf"/>
</dbReference>
<dbReference type="InterPro" id="IPR032675">
    <property type="entry name" value="LRR_dom_sf"/>
</dbReference>
<dbReference type="SUPFAM" id="SSF52047">
    <property type="entry name" value="RNI-like"/>
    <property type="match status" value="1"/>
</dbReference>
<sequence>MPTLVLVYFEVKSNYYFLDDKAYTEDDLLVYNVTAYQLHGKVTELELRKYFSQFGDVLKVYLQRDKYATGTAEPPIGVVHFAHPLAAARALQRFSHELQKKRFFVNACESWEQPEAYRGAVDFNARIAALNLNGDLIDFYTTMRTNILQLNDECLETICLYLPLRDQIRFSRVCRRFRDIFKHICKCTSKVFNMNQLIGMTLWDIREFFEMAGANIEELFGAVPYNYQDRIDFISELSPRVRRVDLNCNNVESASLLRFLERFHAVTYVELHNFSLNDKSLLALRKLPNLRALILDQSFELTGKNLCKLYQLHELSLFGCENLQTSHFIDICKCLFNLRSLDIRHCKMLTSRAYSEMVRNCRQLEQLKISCEKEVNYDCVAQLHALRKLTVHSFGAVRETLFIALAAHKTQQLEKLEISARNCITHERAIYLSRLQQLRSLICPNNDNLTDECLFEFAERLKYLEELDIKNCRTVTNIGVLVLLRRCPQLKLVNIEQCEGITDDFVFDACDVLKQGGRAYAQPVLFRVAGTSVHEIIVQGLPQLEVGHLLQFSFVEESS</sequence>
<dbReference type="PROSITE" id="PS50102">
    <property type="entry name" value="RRM"/>
    <property type="match status" value="1"/>
</dbReference>
<dbReference type="SUPFAM" id="SSF81383">
    <property type="entry name" value="F-box domain"/>
    <property type="match status" value="1"/>
</dbReference>